<dbReference type="Proteomes" id="UP001596545">
    <property type="component" value="Unassembled WGS sequence"/>
</dbReference>
<dbReference type="Gene3D" id="1.10.1040.10">
    <property type="entry name" value="N-(1-d-carboxylethyl)-l-norvaline Dehydrogenase, domain 2"/>
    <property type="match status" value="2"/>
</dbReference>
<keyword evidence="18" id="KW-1185">Reference proteome</keyword>
<evidence type="ECO:0000256" key="2">
    <source>
        <dbReference type="ARBA" id="ARBA00005254"/>
    </source>
</evidence>
<dbReference type="Pfam" id="PF00378">
    <property type="entry name" value="ECH_1"/>
    <property type="match status" value="1"/>
</dbReference>
<dbReference type="GO" id="GO:0003857">
    <property type="term" value="F:(3S)-3-hydroxyacyl-CoA dehydrogenase (NAD+) activity"/>
    <property type="evidence" value="ECO:0007669"/>
    <property type="project" value="UniProtKB-ARBA"/>
</dbReference>
<dbReference type="SUPFAM" id="SSF48179">
    <property type="entry name" value="6-phosphogluconate dehydrogenase C-terminal domain-like"/>
    <property type="match status" value="2"/>
</dbReference>
<dbReference type="EC" id="4.2.1.17" evidence="6"/>
<keyword evidence="7" id="KW-0276">Fatty acid metabolism</keyword>
<dbReference type="GO" id="GO:0006635">
    <property type="term" value="P:fatty acid beta-oxidation"/>
    <property type="evidence" value="ECO:0007669"/>
    <property type="project" value="UniProtKB-ARBA"/>
</dbReference>
<comment type="similarity">
    <text evidence="5">Belongs to the 3-hydroxyacyl-CoA dehydrogenase family.</text>
</comment>
<evidence type="ECO:0000256" key="7">
    <source>
        <dbReference type="ARBA" id="ARBA00022832"/>
    </source>
</evidence>
<dbReference type="InterPro" id="IPR050136">
    <property type="entry name" value="FA_oxidation_alpha_subunit"/>
</dbReference>
<comment type="similarity">
    <text evidence="4">In the N-terminal section; belongs to the enoyl-CoA hydratase/isomerase family.</text>
</comment>
<dbReference type="GO" id="GO:0004300">
    <property type="term" value="F:enoyl-CoA hydratase activity"/>
    <property type="evidence" value="ECO:0007669"/>
    <property type="project" value="UniProtKB-EC"/>
</dbReference>
<dbReference type="InterPro" id="IPR008927">
    <property type="entry name" value="6-PGluconate_DH-like_C_sf"/>
</dbReference>
<keyword evidence="9" id="KW-0520">NAD</keyword>
<keyword evidence="11" id="KW-0456">Lyase</keyword>
<reference evidence="17 18" key="1">
    <citation type="journal article" date="2019" name="Int. J. Syst. Evol. Microbiol.">
        <title>The Global Catalogue of Microorganisms (GCM) 10K type strain sequencing project: providing services to taxonomists for standard genome sequencing and annotation.</title>
        <authorList>
            <consortium name="The Broad Institute Genomics Platform"/>
            <consortium name="The Broad Institute Genome Sequencing Center for Infectious Disease"/>
            <person name="Wu L."/>
            <person name="Ma J."/>
        </authorList>
    </citation>
    <scope>NUCLEOTIDE SEQUENCE [LARGE SCALE GENOMIC DNA]</scope>
    <source>
        <strain evidence="17 18">CGMCC 1.12554</strain>
    </source>
</reference>
<comment type="pathway">
    <text evidence="1">Lipid metabolism; fatty acid beta-oxidation.</text>
</comment>
<dbReference type="Pfam" id="PF02737">
    <property type="entry name" value="3HCDH_N"/>
    <property type="match status" value="1"/>
</dbReference>
<dbReference type="InterPro" id="IPR006108">
    <property type="entry name" value="3HC_DH_C"/>
</dbReference>
<evidence type="ECO:0000256" key="4">
    <source>
        <dbReference type="ARBA" id="ARBA00008750"/>
    </source>
</evidence>
<dbReference type="InterPro" id="IPR001753">
    <property type="entry name" value="Enoyl-CoA_hydra/iso"/>
</dbReference>
<feature type="domain" description="3-hydroxyacyl-CoA dehydrogenase C-terminal" evidence="15">
    <location>
        <begin position="191"/>
        <end position="286"/>
    </location>
</feature>
<evidence type="ECO:0000256" key="8">
    <source>
        <dbReference type="ARBA" id="ARBA00023002"/>
    </source>
</evidence>
<dbReference type="InterPro" id="IPR006180">
    <property type="entry name" value="3-OHacyl-CoA_DH_CS"/>
</dbReference>
<evidence type="ECO:0000256" key="1">
    <source>
        <dbReference type="ARBA" id="ARBA00005005"/>
    </source>
</evidence>
<dbReference type="InterPro" id="IPR029045">
    <property type="entry name" value="ClpP/crotonase-like_dom_sf"/>
</dbReference>
<dbReference type="FunFam" id="3.90.226.10:FF:000009">
    <property type="entry name" value="Carnitinyl-CoA dehydratase"/>
    <property type="match status" value="1"/>
</dbReference>
<evidence type="ECO:0000256" key="10">
    <source>
        <dbReference type="ARBA" id="ARBA00023098"/>
    </source>
</evidence>
<dbReference type="Gene3D" id="3.90.226.10">
    <property type="entry name" value="2-enoyl-CoA Hydratase, Chain A, domain 1"/>
    <property type="match status" value="1"/>
</dbReference>
<feature type="region of interest" description="Disordered" evidence="14">
    <location>
        <begin position="383"/>
        <end position="403"/>
    </location>
</feature>
<dbReference type="InterPro" id="IPR018376">
    <property type="entry name" value="Enoyl-CoA_hyd/isom_CS"/>
</dbReference>
<evidence type="ECO:0000256" key="11">
    <source>
        <dbReference type="ARBA" id="ARBA00023239"/>
    </source>
</evidence>
<dbReference type="InterPro" id="IPR013328">
    <property type="entry name" value="6PGD_dom2"/>
</dbReference>
<dbReference type="InterPro" id="IPR006176">
    <property type="entry name" value="3-OHacyl-CoA_DH_NAD-bd"/>
</dbReference>
<evidence type="ECO:0000256" key="12">
    <source>
        <dbReference type="ARBA" id="ARBA00023268"/>
    </source>
</evidence>
<proteinExistence type="inferred from homology"/>
<gene>
    <name evidence="17" type="ORF">ACFQMF_12620</name>
</gene>
<dbReference type="SUPFAM" id="SSF51735">
    <property type="entry name" value="NAD(P)-binding Rossmann-fold domains"/>
    <property type="match status" value="1"/>
</dbReference>
<comment type="similarity">
    <text evidence="3">In the central section; belongs to the 3-hydroxyacyl-CoA dehydrogenase family.</text>
</comment>
<evidence type="ECO:0000256" key="14">
    <source>
        <dbReference type="SAM" id="MobiDB-lite"/>
    </source>
</evidence>
<name>A0ABD6AMZ8_9EURY</name>
<evidence type="ECO:0000256" key="13">
    <source>
        <dbReference type="RuleBase" id="RU003707"/>
    </source>
</evidence>
<evidence type="ECO:0000256" key="9">
    <source>
        <dbReference type="ARBA" id="ARBA00023027"/>
    </source>
</evidence>
<sequence>MQLDDVQHVTVLGAGNMGHGIAEVAALAGYDVSLRDIEEALVRDGYDQIEWSLGKLAERDRIGDDEAEAALDRVQTFVDLEASLADADVVVEVVPEKMAIKKDVYDEVVEHAPAEAVFVTNTSSLSITELSEVTDRPERFCGMHFFNPPVRMDLVEVISGKHTSEDTLDLIEGLAESMGKTPVRVRKDSPGFVVNRILVPLMNEAAWIVESGDATMETVDSTAKFGMGLPMGSFELADQVGVDVGYHVLEYMHETLGEAYRPCPLLVEKVEADELGKKTGKGFYDYEDGDGARIPSDAVDEDVRRRLLAVMANEVAGLIGDDVADAPAIDRAVTLGAGFPDGPATLADDEGLPALVDVLDALHEETGEARYEATDYLREAAEAGGFHGGGDGDAESADGEGGAGDALDYDALNVVVEDRVGHVEIDRPHRMNTISGELLDELGDAIDRLDADDEVRAILLSGAGDRAFSAGADVQSMAAGGADPIDAVELSRRGQRTFGKLEESDKPVVAAIDGYCLGGGMELATAADMRVASERSELGQPEHDLGLLPGWGGTQRLARIVGEGRAKEIIFTAERYDAETLEGYGFVNEVVPGDELDERGRELAESLAAGPPIAQKYTKRAMHAGRTDAEAGLEVEAMGFGHVMNTDDLVEGVTAFMGDGEPEFEGK</sequence>
<keyword evidence="8" id="KW-0560">Oxidoreductase</keyword>
<dbReference type="SUPFAM" id="SSF52096">
    <property type="entry name" value="ClpP/crotonase"/>
    <property type="match status" value="1"/>
</dbReference>
<dbReference type="CDD" id="cd06558">
    <property type="entry name" value="crotonase-like"/>
    <property type="match status" value="1"/>
</dbReference>
<dbReference type="PROSITE" id="PS00067">
    <property type="entry name" value="3HCDH"/>
    <property type="match status" value="1"/>
</dbReference>
<dbReference type="PANTHER" id="PTHR43612">
    <property type="entry name" value="TRIFUNCTIONAL ENZYME SUBUNIT ALPHA"/>
    <property type="match status" value="1"/>
</dbReference>
<evidence type="ECO:0000259" key="16">
    <source>
        <dbReference type="Pfam" id="PF02737"/>
    </source>
</evidence>
<evidence type="ECO:0000313" key="18">
    <source>
        <dbReference type="Proteomes" id="UP001596545"/>
    </source>
</evidence>
<keyword evidence="10" id="KW-0443">Lipid metabolism</keyword>
<dbReference type="PANTHER" id="PTHR43612:SF3">
    <property type="entry name" value="TRIFUNCTIONAL ENZYME SUBUNIT ALPHA, MITOCHONDRIAL"/>
    <property type="match status" value="1"/>
</dbReference>
<feature type="domain" description="3-hydroxyacyl-CoA dehydrogenase C-terminal" evidence="15">
    <location>
        <begin position="305"/>
        <end position="385"/>
    </location>
</feature>
<evidence type="ECO:0000256" key="6">
    <source>
        <dbReference type="ARBA" id="ARBA00012076"/>
    </source>
</evidence>
<dbReference type="EMBL" id="JBHTBL010000011">
    <property type="protein sequence ID" value="MFC7325423.1"/>
    <property type="molecule type" value="Genomic_DNA"/>
</dbReference>
<protein>
    <recommendedName>
        <fullName evidence="6">enoyl-CoA hydratase</fullName>
        <ecNumber evidence="6">4.2.1.17</ecNumber>
    </recommendedName>
</protein>
<comment type="similarity">
    <text evidence="2 13">Belongs to the enoyl-CoA hydratase/isomerase family.</text>
</comment>
<evidence type="ECO:0000256" key="3">
    <source>
        <dbReference type="ARBA" id="ARBA00007005"/>
    </source>
</evidence>
<feature type="domain" description="3-hydroxyacyl-CoA dehydrogenase NAD binding" evidence="16">
    <location>
        <begin position="8"/>
        <end position="188"/>
    </location>
</feature>
<dbReference type="FunFam" id="3.40.50.720:FF:000009">
    <property type="entry name" value="Fatty oxidation complex, alpha subunit"/>
    <property type="match status" value="1"/>
</dbReference>
<dbReference type="PROSITE" id="PS00166">
    <property type="entry name" value="ENOYL_COA_HYDRATASE"/>
    <property type="match status" value="1"/>
</dbReference>
<comment type="caution">
    <text evidence="17">The sequence shown here is derived from an EMBL/GenBank/DDBJ whole genome shotgun (WGS) entry which is preliminary data.</text>
</comment>
<evidence type="ECO:0000256" key="5">
    <source>
        <dbReference type="ARBA" id="ARBA00009463"/>
    </source>
</evidence>
<organism evidence="17 18">
    <name type="scientific">Halorubrum rutilum</name>
    <dbReference type="NCBI Taxonomy" id="1364933"/>
    <lineage>
        <taxon>Archaea</taxon>
        <taxon>Methanobacteriati</taxon>
        <taxon>Methanobacteriota</taxon>
        <taxon>Stenosarchaea group</taxon>
        <taxon>Halobacteria</taxon>
        <taxon>Halobacteriales</taxon>
        <taxon>Haloferacaceae</taxon>
        <taxon>Halorubrum</taxon>
    </lineage>
</organism>
<evidence type="ECO:0000313" key="17">
    <source>
        <dbReference type="EMBL" id="MFC7325423.1"/>
    </source>
</evidence>
<keyword evidence="12" id="KW-0511">Multifunctional enzyme</keyword>
<dbReference type="InterPro" id="IPR036291">
    <property type="entry name" value="NAD(P)-bd_dom_sf"/>
</dbReference>
<dbReference type="Gene3D" id="3.40.50.720">
    <property type="entry name" value="NAD(P)-binding Rossmann-like Domain"/>
    <property type="match status" value="1"/>
</dbReference>
<dbReference type="RefSeq" id="WP_256408155.1">
    <property type="nucleotide sequence ID" value="NZ_JANHDN010000002.1"/>
</dbReference>
<evidence type="ECO:0000259" key="15">
    <source>
        <dbReference type="Pfam" id="PF00725"/>
    </source>
</evidence>
<accession>A0ABD6AMZ8</accession>
<dbReference type="Pfam" id="PF00725">
    <property type="entry name" value="3HCDH"/>
    <property type="match status" value="2"/>
</dbReference>
<dbReference type="AlphaFoldDB" id="A0ABD6AMZ8"/>